<dbReference type="Pfam" id="PF11193">
    <property type="entry name" value="DUF2812"/>
    <property type="match status" value="1"/>
</dbReference>
<organism evidence="1">
    <name type="scientific">Turicibacter sanguinis</name>
    <dbReference type="NCBI Taxonomy" id="154288"/>
    <lineage>
        <taxon>Bacteria</taxon>
        <taxon>Bacillati</taxon>
        <taxon>Bacillota</taxon>
        <taxon>Erysipelotrichia</taxon>
        <taxon>Erysipelotrichales</taxon>
        <taxon>Turicibacteraceae</taxon>
        <taxon>Turicibacter</taxon>
    </lineage>
</organism>
<comment type="caution">
    <text evidence="1">The sequence shown here is derived from an EMBL/GenBank/DDBJ whole genome shotgun (WGS) entry which is preliminary data.</text>
</comment>
<sequence>MMKKVKIKQLSELELYAFLRQQAREGWFPTSFSSSYIILEESQPQDVIFHFDTFPYTYSTIEKLNKKFPSYLDAFETEGWHYVAHYQSHYLFYSSDVFAYIPKIEQMKFKQFKTYLVHDLFSATLSLLAISFIIAFFLMDLNFLINWDTFALLLMMILISIALFLQILINIKYLCTFNELQSSPFNDSFKKYRHQLPTITTIFSILNVVIVLPLCCIGILLNKQPSQETLLFLGLPFGIQFISEVLEKYSPLQLSTKKFNALSWILPLLLLLWSAFFDMSHPYNEVDVKDIITIADLTPHEVLTYYSQYSNHIGPIFEEVKIYSESSSLHQLDFKSFKTSSSQLQTYLNYYFTQQIKQHNPFRIYPYLFAQFKSFNLYVCDNQDLFIVAEKDDEFIYLYFENNREDFNYVIQQVVDLIK</sequence>
<gene>
    <name evidence="1" type="ORF">GMA64_11600</name>
</gene>
<protein>
    <submittedName>
        <fullName evidence="1">DUF2812 domain-containing protein</fullName>
    </submittedName>
</protein>
<dbReference type="InterPro" id="IPR021359">
    <property type="entry name" value="DUF2812"/>
</dbReference>
<reference evidence="1" key="1">
    <citation type="journal article" date="2019" name="Nat. Med.">
        <title>A library of human gut bacterial isolates paired with longitudinal multiomics data enables mechanistic microbiome research.</title>
        <authorList>
            <person name="Poyet M."/>
            <person name="Groussin M."/>
            <person name="Gibbons S.M."/>
            <person name="Avila-Pacheco J."/>
            <person name="Jiang X."/>
            <person name="Kearney S.M."/>
            <person name="Perrotta A.R."/>
            <person name="Berdy B."/>
            <person name="Zhao S."/>
            <person name="Lieberman T.D."/>
            <person name="Swanson P.K."/>
            <person name="Smith M."/>
            <person name="Roesemann S."/>
            <person name="Alexander J.E."/>
            <person name="Rich S.A."/>
            <person name="Livny J."/>
            <person name="Vlamakis H."/>
            <person name="Clish C."/>
            <person name="Bullock K."/>
            <person name="Deik A."/>
            <person name="Scott J."/>
            <person name="Pierce K.A."/>
            <person name="Xavier R.J."/>
            <person name="Alm E.J."/>
        </authorList>
    </citation>
    <scope>NUCLEOTIDE SEQUENCE</scope>
    <source>
        <strain evidence="1">BIOML-A179</strain>
    </source>
</reference>
<evidence type="ECO:0000313" key="1">
    <source>
        <dbReference type="EMBL" id="MTL95174.1"/>
    </source>
</evidence>
<dbReference type="AlphaFoldDB" id="A0A6I3NB20"/>
<proteinExistence type="predicted"/>
<dbReference type="EMBL" id="WMQV01000034">
    <property type="protein sequence ID" value="MTL95174.1"/>
    <property type="molecule type" value="Genomic_DNA"/>
</dbReference>
<accession>A0A6I3NB20</accession>
<name>A0A6I3NB20_9FIRM</name>